<dbReference type="EMBL" id="BSPK01000105">
    <property type="protein sequence ID" value="GLS66416.1"/>
    <property type="molecule type" value="Genomic_DNA"/>
</dbReference>
<dbReference type="InterPro" id="IPR002035">
    <property type="entry name" value="VWF_A"/>
</dbReference>
<dbReference type="SUPFAM" id="SSF53300">
    <property type="entry name" value="vWA-like"/>
    <property type="match status" value="1"/>
</dbReference>
<reference evidence="5" key="2">
    <citation type="journal article" date="2019" name="Int. J. Syst. Evol. Microbiol.">
        <title>The Global Catalogue of Microorganisms (GCM) 10K type strain sequencing project: providing services to taxonomists for standard genome sequencing and annotation.</title>
        <authorList>
            <consortium name="The Broad Institute Genomics Platform"/>
            <consortium name="The Broad Institute Genome Sequencing Center for Infectious Disease"/>
            <person name="Wu L."/>
            <person name="Ma J."/>
        </authorList>
    </citation>
    <scope>NUCLEOTIDE SEQUENCE [LARGE SCALE GENOMIC DNA]</scope>
    <source>
        <strain evidence="5">NBRC 107715</strain>
    </source>
</reference>
<evidence type="ECO:0000313" key="4">
    <source>
        <dbReference type="Proteomes" id="UP000321960"/>
    </source>
</evidence>
<feature type="domain" description="VWFA" evidence="1">
    <location>
        <begin position="41"/>
        <end position="218"/>
    </location>
</feature>
<organism evidence="2 4">
    <name type="scientific">Methylobacterium oxalidis</name>
    <dbReference type="NCBI Taxonomy" id="944322"/>
    <lineage>
        <taxon>Bacteria</taxon>
        <taxon>Pseudomonadati</taxon>
        <taxon>Pseudomonadota</taxon>
        <taxon>Alphaproteobacteria</taxon>
        <taxon>Hyphomicrobiales</taxon>
        <taxon>Methylobacteriaceae</taxon>
        <taxon>Methylobacterium</taxon>
    </lineage>
</organism>
<dbReference type="Gene3D" id="3.40.50.410">
    <property type="entry name" value="von Willebrand factor, type A domain"/>
    <property type="match status" value="1"/>
</dbReference>
<dbReference type="Pfam" id="PF13519">
    <property type="entry name" value="VWA_2"/>
    <property type="match status" value="1"/>
</dbReference>
<reference evidence="3" key="4">
    <citation type="submission" date="2023-01" db="EMBL/GenBank/DDBJ databases">
        <title>Draft genome sequence of Methylobacterium oxalidis strain NBRC 107715.</title>
        <authorList>
            <person name="Sun Q."/>
            <person name="Mori K."/>
        </authorList>
    </citation>
    <scope>NUCLEOTIDE SEQUENCE</scope>
    <source>
        <strain evidence="3">NBRC 107715</strain>
    </source>
</reference>
<dbReference type="EMBL" id="BJZU01000135">
    <property type="protein sequence ID" value="GEP07078.1"/>
    <property type="molecule type" value="Genomic_DNA"/>
</dbReference>
<accession>A0A512JAV2</accession>
<protein>
    <recommendedName>
        <fullName evidence="1">VWFA domain-containing protein</fullName>
    </recommendedName>
</protein>
<comment type="caution">
    <text evidence="2">The sequence shown here is derived from an EMBL/GenBank/DDBJ whole genome shotgun (WGS) entry which is preliminary data.</text>
</comment>
<proteinExistence type="predicted"/>
<reference evidence="3" key="1">
    <citation type="journal article" date="2014" name="Int. J. Syst. Evol. Microbiol.">
        <title>Complete genome of a new Firmicutes species belonging to the dominant human colonic microbiota ('Ruminococcus bicirculans') reveals two chromosomes and a selective capacity to utilize plant glucans.</title>
        <authorList>
            <consortium name="NISC Comparative Sequencing Program"/>
            <person name="Wegmann U."/>
            <person name="Louis P."/>
            <person name="Goesmann A."/>
            <person name="Henrissat B."/>
            <person name="Duncan S.H."/>
            <person name="Flint H.J."/>
        </authorList>
    </citation>
    <scope>NUCLEOTIDE SEQUENCE</scope>
    <source>
        <strain evidence="3">NBRC 107715</strain>
    </source>
</reference>
<dbReference type="AlphaFoldDB" id="A0A512JAV2"/>
<evidence type="ECO:0000313" key="2">
    <source>
        <dbReference type="EMBL" id="GEP07078.1"/>
    </source>
</evidence>
<sequence>MRHGLPWRRNLAGRRFQALALALALVLATFAVPPLPLTRDGVRLLAVVDITGSMNVRDYAAAGRPESRLEAAKAALLRLVSGLPCGSQVALGLFTERRPFLLFEPVEVCADFAPLDGAISALDWRMAWEADSRVAAGLYRSVAMAGDLDADLLFVTDGQEAPPLPPSGTPPFDGRVGAVRGLIVGAGGYALSPIPKFNDRGRETGFFSETDVQQENRFGPPPADAEAREGYNPRNAPFGSAAARGTEHLSSVREAHLRDLAARTGLAYAHLDGADSLAAPVAAAATPRPVPGRLDLRPILGAGALLLVLAAYAAGGLRSRGGPFTLVSRKA</sequence>
<evidence type="ECO:0000313" key="5">
    <source>
        <dbReference type="Proteomes" id="UP001156856"/>
    </source>
</evidence>
<dbReference type="Proteomes" id="UP001156856">
    <property type="component" value="Unassembled WGS sequence"/>
</dbReference>
<evidence type="ECO:0000313" key="3">
    <source>
        <dbReference type="EMBL" id="GLS66416.1"/>
    </source>
</evidence>
<dbReference type="SMART" id="SM00327">
    <property type="entry name" value="VWA"/>
    <property type="match status" value="1"/>
</dbReference>
<gene>
    <name evidence="3" type="ORF">GCM10007888_47990</name>
    <name evidence="2" type="ORF">MOX02_51160</name>
</gene>
<dbReference type="InterPro" id="IPR036465">
    <property type="entry name" value="vWFA_dom_sf"/>
</dbReference>
<reference evidence="2 4" key="3">
    <citation type="submission" date="2019-07" db="EMBL/GenBank/DDBJ databases">
        <title>Whole genome shotgun sequence of Methylobacterium oxalidis NBRC 107715.</title>
        <authorList>
            <person name="Hosoyama A."/>
            <person name="Uohara A."/>
            <person name="Ohji S."/>
            <person name="Ichikawa N."/>
        </authorList>
    </citation>
    <scope>NUCLEOTIDE SEQUENCE [LARGE SCALE GENOMIC DNA]</scope>
    <source>
        <strain evidence="2 4">NBRC 107715</strain>
    </source>
</reference>
<dbReference type="RefSeq" id="WP_147028568.1">
    <property type="nucleotide sequence ID" value="NZ_BJZU01000135.1"/>
</dbReference>
<dbReference type="OrthoDB" id="7055767at2"/>
<keyword evidence="5" id="KW-1185">Reference proteome</keyword>
<evidence type="ECO:0000259" key="1">
    <source>
        <dbReference type="SMART" id="SM00327"/>
    </source>
</evidence>
<dbReference type="Proteomes" id="UP000321960">
    <property type="component" value="Unassembled WGS sequence"/>
</dbReference>
<name>A0A512JAV2_9HYPH</name>